<keyword evidence="5 18" id="KW-0997">Cell inner membrane</keyword>
<dbReference type="GO" id="GO:0045454">
    <property type="term" value="P:cell redox homeostasis"/>
    <property type="evidence" value="ECO:0007669"/>
    <property type="project" value="TreeGrafter"/>
</dbReference>
<comment type="caution">
    <text evidence="18">Lacks conserved residue(s) required for the propagation of feature annotation.</text>
</comment>
<dbReference type="EMBL" id="FNTJ01000001">
    <property type="protein sequence ID" value="SEB68161.1"/>
    <property type="molecule type" value="Genomic_DNA"/>
</dbReference>
<feature type="transmembrane region" description="Helical" evidence="18">
    <location>
        <begin position="167"/>
        <end position="197"/>
    </location>
</feature>
<evidence type="ECO:0000256" key="3">
    <source>
        <dbReference type="ARBA" id="ARBA00022448"/>
    </source>
</evidence>
<feature type="transmembrane region" description="Helical" evidence="18">
    <location>
        <begin position="416"/>
        <end position="437"/>
    </location>
</feature>
<dbReference type="InterPro" id="IPR003834">
    <property type="entry name" value="Cyt_c_assmbl_TM_dom"/>
</dbReference>
<proteinExistence type="inferred from homology"/>
<dbReference type="Pfam" id="PF13899">
    <property type="entry name" value="Thioredoxin_7"/>
    <property type="match status" value="1"/>
</dbReference>
<organism evidence="20 21">
    <name type="scientific">Pseudomonas saponiphila</name>
    <dbReference type="NCBI Taxonomy" id="556534"/>
    <lineage>
        <taxon>Bacteria</taxon>
        <taxon>Pseudomonadati</taxon>
        <taxon>Pseudomonadota</taxon>
        <taxon>Gammaproteobacteria</taxon>
        <taxon>Pseudomonadales</taxon>
        <taxon>Pseudomonadaceae</taxon>
        <taxon>Pseudomonas</taxon>
    </lineage>
</organism>
<feature type="transmembrane region" description="Helical" evidence="18">
    <location>
        <begin position="245"/>
        <end position="265"/>
    </location>
</feature>
<dbReference type="GO" id="GO:0017004">
    <property type="term" value="P:cytochrome complex assembly"/>
    <property type="evidence" value="ECO:0007669"/>
    <property type="project" value="UniProtKB-UniRule"/>
</dbReference>
<dbReference type="InterPro" id="IPR013766">
    <property type="entry name" value="Thioredoxin_domain"/>
</dbReference>
<dbReference type="Proteomes" id="UP000198982">
    <property type="component" value="Unassembled WGS sequence"/>
</dbReference>
<comment type="catalytic activity">
    <reaction evidence="16 18">
        <text>[protein]-dithiol + NAD(+) = [protein]-disulfide + NADH + H(+)</text>
        <dbReference type="Rhea" id="RHEA:18749"/>
        <dbReference type="Rhea" id="RHEA-COMP:10593"/>
        <dbReference type="Rhea" id="RHEA-COMP:10594"/>
        <dbReference type="ChEBI" id="CHEBI:15378"/>
        <dbReference type="ChEBI" id="CHEBI:29950"/>
        <dbReference type="ChEBI" id="CHEBI:50058"/>
        <dbReference type="ChEBI" id="CHEBI:57540"/>
        <dbReference type="ChEBI" id="CHEBI:57945"/>
        <dbReference type="EC" id="1.8.1.8"/>
    </reaction>
</comment>
<dbReference type="Gene3D" id="2.60.40.1250">
    <property type="entry name" value="Thiol:disulfide interchange protein DsbD, N-terminal domain"/>
    <property type="match status" value="1"/>
</dbReference>
<feature type="transmembrane region" description="Helical" evidence="18">
    <location>
        <begin position="385"/>
        <end position="404"/>
    </location>
</feature>
<evidence type="ECO:0000256" key="7">
    <source>
        <dbReference type="ARBA" id="ARBA00022729"/>
    </source>
</evidence>
<feature type="transmembrane region" description="Helical" evidence="18">
    <location>
        <begin position="325"/>
        <end position="349"/>
    </location>
</feature>
<sequence length="583" mass="62489" precursor="true">MRRLLILLFMLFTTLAEAGNNPFEVKPDFLPVDKAFTFTSERLPSGETQLFWQIADGYYLYQKRLKFDGLAQEHQPALPDGEHHSDEFFGEQTVYRQGLEVKLPATASGKVKLGWQGCADAGLCYPPQTLEVNLGGAPAAAAGNSAATVNGTAQDQRLANDLQEKSWGLGLLAFFGFGLLLAFAPCSLPMLPILAGIVVGSGASPRRGLALASSYVLCMALVYAGMGVIAALLGSNLQAWLQQPWVLGSFAALFVLLALPMFGFFELQMPSFLRDRLEGASRQRQGGSLIGCGALGALSALLVGPCMTAPLAGGLLYIAQTGNALFGGLALFALGLGIGLPLLLLVTLGNRFLPKPGPWMNLLKGVFGFLFLGTAIYMLRPVLGASLWIGLWGALALVLAYCAWQQRAIAGRLLHLFGAAAVVFGLWGGVLLVGAAGGSDDLWRPLKVYSGGSVAGSTTAHDAFTTIKSPGELQRALDSAQAQGQWVLLDYYADWCVSCKIMEKTVFGQPQVQSALTDVRLLRLDVTQDNADGRELLGRYKVPGPPSMLWIGPDGSERRSQRITGEVDANTFLQRWTQTRKAR</sequence>
<evidence type="ECO:0000256" key="10">
    <source>
        <dbReference type="ARBA" id="ARBA00022989"/>
    </source>
</evidence>
<evidence type="ECO:0000256" key="2">
    <source>
        <dbReference type="ARBA" id="ARBA00007241"/>
    </source>
</evidence>
<evidence type="ECO:0000313" key="21">
    <source>
        <dbReference type="Proteomes" id="UP000198982"/>
    </source>
</evidence>
<dbReference type="PROSITE" id="PS51352">
    <property type="entry name" value="THIOREDOXIN_2"/>
    <property type="match status" value="1"/>
</dbReference>
<feature type="disulfide bond" description="Redox-active" evidence="18">
    <location>
        <begin position="118"/>
        <end position="124"/>
    </location>
</feature>
<keyword evidence="3 18" id="KW-0813">Transport</keyword>
<evidence type="ECO:0000259" key="19">
    <source>
        <dbReference type="PROSITE" id="PS51352"/>
    </source>
</evidence>
<evidence type="ECO:0000256" key="12">
    <source>
        <dbReference type="ARBA" id="ARBA00023027"/>
    </source>
</evidence>
<comment type="function">
    <text evidence="18">Required to facilitate the formation of correct disulfide bonds in some periplasmic proteins and for the assembly of the periplasmic c-type cytochromes. Acts by transferring electrons from cytoplasmic thioredoxin to the periplasm. This transfer involves a cascade of disulfide bond formation and reduction steps.</text>
</comment>
<keyword evidence="6 18" id="KW-0812">Transmembrane</keyword>
<gene>
    <name evidence="18" type="primary">dsbD</name>
    <name evidence="20" type="ORF">SAMN05216178_1824</name>
</gene>
<dbReference type="InterPro" id="IPR017937">
    <property type="entry name" value="Thioredoxin_CS"/>
</dbReference>
<dbReference type="InterPro" id="IPR028250">
    <property type="entry name" value="DsbDN"/>
</dbReference>
<name>A0A1H4LBP1_9PSED</name>
<dbReference type="NCBIfam" id="NF001419">
    <property type="entry name" value="PRK00293.1"/>
    <property type="match status" value="1"/>
</dbReference>
<reference evidence="21" key="1">
    <citation type="submission" date="2016-10" db="EMBL/GenBank/DDBJ databases">
        <authorList>
            <person name="Varghese N."/>
            <person name="Submissions S."/>
        </authorList>
    </citation>
    <scope>NUCLEOTIDE SEQUENCE [LARGE SCALE GENOMIC DNA]</scope>
    <source>
        <strain evidence="21">DSM 9751</strain>
    </source>
</reference>
<dbReference type="InterPro" id="IPR035671">
    <property type="entry name" value="DsbD_gamma"/>
</dbReference>
<feature type="transmembrane region" description="Helical" evidence="18">
    <location>
        <begin position="361"/>
        <end position="379"/>
    </location>
</feature>
<dbReference type="PANTHER" id="PTHR32234:SF0">
    <property type="entry name" value="THIOL:DISULFIDE INTERCHANGE PROTEIN DSBD"/>
    <property type="match status" value="1"/>
</dbReference>
<dbReference type="GO" id="GO:0009055">
    <property type="term" value="F:electron transfer activity"/>
    <property type="evidence" value="ECO:0007669"/>
    <property type="project" value="UniProtKB-UniRule"/>
</dbReference>
<dbReference type="InterPro" id="IPR036249">
    <property type="entry name" value="Thioredoxin-like_sf"/>
</dbReference>
<feature type="disulfide bond" description="Redox-active" evidence="18">
    <location>
        <begin position="496"/>
        <end position="499"/>
    </location>
</feature>
<evidence type="ECO:0000256" key="6">
    <source>
        <dbReference type="ARBA" id="ARBA00022692"/>
    </source>
</evidence>
<evidence type="ECO:0000256" key="14">
    <source>
        <dbReference type="ARBA" id="ARBA00023157"/>
    </source>
</evidence>
<dbReference type="GO" id="GO:0005886">
    <property type="term" value="C:plasma membrane"/>
    <property type="evidence" value="ECO:0007669"/>
    <property type="project" value="UniProtKB-SubCell"/>
</dbReference>
<evidence type="ECO:0000256" key="9">
    <source>
        <dbReference type="ARBA" id="ARBA00022982"/>
    </source>
</evidence>
<keyword evidence="15 18" id="KW-0676">Redox-active center</keyword>
<keyword evidence="11 18" id="KW-0560">Oxidoreductase</keyword>
<dbReference type="GO" id="GO:0047134">
    <property type="term" value="F:protein-disulfide reductase [NAD(P)H] activity"/>
    <property type="evidence" value="ECO:0007669"/>
    <property type="project" value="UniProtKB-UniRule"/>
</dbReference>
<dbReference type="RefSeq" id="WP_092312330.1">
    <property type="nucleotide sequence ID" value="NZ_FNTJ01000001.1"/>
</dbReference>
<keyword evidence="21" id="KW-1185">Reference proteome</keyword>
<evidence type="ECO:0000256" key="17">
    <source>
        <dbReference type="ARBA" id="ARBA00047804"/>
    </source>
</evidence>
<dbReference type="Pfam" id="PF02683">
    <property type="entry name" value="DsbD_TM"/>
    <property type="match status" value="1"/>
</dbReference>
<comment type="similarity">
    <text evidence="2 18">Belongs to the thioredoxin family. DsbD subfamily.</text>
</comment>
<keyword evidence="4 18" id="KW-1003">Cell membrane</keyword>
<evidence type="ECO:0000256" key="16">
    <source>
        <dbReference type="ARBA" id="ARBA00047388"/>
    </source>
</evidence>
<dbReference type="InterPro" id="IPR036929">
    <property type="entry name" value="DsbDN_sf"/>
</dbReference>
<dbReference type="SUPFAM" id="SSF74863">
    <property type="entry name" value="Thiol:disulfide interchange protein DsbD, N-terminal domain (DsbD-alpha)"/>
    <property type="match status" value="1"/>
</dbReference>
<keyword evidence="14 18" id="KW-1015">Disulfide bond</keyword>
<keyword evidence="7 18" id="KW-0732">Signal</keyword>
<dbReference type="SUPFAM" id="SSF52833">
    <property type="entry name" value="Thioredoxin-like"/>
    <property type="match status" value="1"/>
</dbReference>
<keyword evidence="9 18" id="KW-0249">Electron transport</keyword>
<keyword evidence="13 18" id="KW-0472">Membrane</keyword>
<dbReference type="EC" id="1.8.1.8" evidence="18"/>
<dbReference type="PANTHER" id="PTHR32234">
    <property type="entry name" value="THIOL:DISULFIDE INTERCHANGE PROTEIN DSBD"/>
    <property type="match status" value="1"/>
</dbReference>
<dbReference type="Gene3D" id="3.40.30.10">
    <property type="entry name" value="Glutaredoxin"/>
    <property type="match status" value="1"/>
</dbReference>
<dbReference type="PROSITE" id="PS00194">
    <property type="entry name" value="THIOREDOXIN_1"/>
    <property type="match status" value="1"/>
</dbReference>
<evidence type="ECO:0000256" key="4">
    <source>
        <dbReference type="ARBA" id="ARBA00022475"/>
    </source>
</evidence>
<dbReference type="AlphaFoldDB" id="A0A1H4LBP1"/>
<feature type="chain" id="PRO_5011800487" description="Thiol:disulfide interchange protein DsbD" evidence="18">
    <location>
        <begin position="19"/>
        <end position="583"/>
    </location>
</feature>
<feature type="domain" description="Thioredoxin" evidence="19">
    <location>
        <begin position="453"/>
        <end position="581"/>
    </location>
</feature>
<evidence type="ECO:0000256" key="1">
    <source>
        <dbReference type="ARBA" id="ARBA00004429"/>
    </source>
</evidence>
<dbReference type="CDD" id="cd02953">
    <property type="entry name" value="DsbDgamma"/>
    <property type="match status" value="1"/>
</dbReference>
<evidence type="ECO:0000256" key="11">
    <source>
        <dbReference type="ARBA" id="ARBA00023002"/>
    </source>
</evidence>
<comment type="catalytic activity">
    <reaction evidence="17 18">
        <text>[protein]-dithiol + NADP(+) = [protein]-disulfide + NADPH + H(+)</text>
        <dbReference type="Rhea" id="RHEA:18753"/>
        <dbReference type="Rhea" id="RHEA-COMP:10593"/>
        <dbReference type="Rhea" id="RHEA-COMP:10594"/>
        <dbReference type="ChEBI" id="CHEBI:15378"/>
        <dbReference type="ChEBI" id="CHEBI:29950"/>
        <dbReference type="ChEBI" id="CHEBI:50058"/>
        <dbReference type="ChEBI" id="CHEBI:57783"/>
        <dbReference type="ChEBI" id="CHEBI:58349"/>
        <dbReference type="EC" id="1.8.1.8"/>
    </reaction>
</comment>
<feature type="transmembrane region" description="Helical" evidence="18">
    <location>
        <begin position="286"/>
        <end position="319"/>
    </location>
</feature>
<dbReference type="InterPro" id="IPR022910">
    <property type="entry name" value="Thiol_diS_interchange_DbsD"/>
</dbReference>
<evidence type="ECO:0000256" key="5">
    <source>
        <dbReference type="ARBA" id="ARBA00022519"/>
    </source>
</evidence>
<protein>
    <recommendedName>
        <fullName evidence="18">Thiol:disulfide interchange protein DsbD</fullName>
        <ecNumber evidence="18">1.8.1.8</ecNumber>
    </recommendedName>
    <alternativeName>
        <fullName evidence="18">Protein-disulfide reductase</fullName>
        <shortName evidence="18">Disulfide reductase</shortName>
    </alternativeName>
</protein>
<keyword evidence="8 18" id="KW-0201">Cytochrome c-type biogenesis</keyword>
<dbReference type="Pfam" id="PF11412">
    <property type="entry name" value="DsbD_N"/>
    <property type="match status" value="1"/>
</dbReference>
<feature type="transmembrane region" description="Helical" evidence="18">
    <location>
        <begin position="209"/>
        <end position="233"/>
    </location>
</feature>
<feature type="signal peptide" evidence="18">
    <location>
        <begin position="1"/>
        <end position="18"/>
    </location>
</feature>
<dbReference type="HAMAP" id="MF_00399">
    <property type="entry name" value="DbsD"/>
    <property type="match status" value="1"/>
</dbReference>
<keyword evidence="10 18" id="KW-1133">Transmembrane helix</keyword>
<comment type="subcellular location">
    <subcellularLocation>
        <location evidence="1 18">Cell inner membrane</location>
        <topology evidence="1 18">Multi-pass membrane protein</topology>
    </subcellularLocation>
</comment>
<evidence type="ECO:0000256" key="13">
    <source>
        <dbReference type="ARBA" id="ARBA00023136"/>
    </source>
</evidence>
<evidence type="ECO:0000256" key="18">
    <source>
        <dbReference type="HAMAP-Rule" id="MF_00399"/>
    </source>
</evidence>
<evidence type="ECO:0000256" key="15">
    <source>
        <dbReference type="ARBA" id="ARBA00023284"/>
    </source>
</evidence>
<evidence type="ECO:0000256" key="8">
    <source>
        <dbReference type="ARBA" id="ARBA00022748"/>
    </source>
</evidence>
<keyword evidence="12 18" id="KW-0520">NAD</keyword>
<accession>A0A1H4LBP1</accession>
<evidence type="ECO:0000313" key="20">
    <source>
        <dbReference type="EMBL" id="SEB68161.1"/>
    </source>
</evidence>